<sequence>MIQVKHLSHSFGRYWALKNISFSLDKGDFLFLTGPSGAGKTTLMRILHGSLPVQRGIASIAGFDLKSLPEKRLYQLRRQVAIVFQDFKILPDETVWDNVALPLQVRGMVPGQVHKRVRAVLRSLRLDNKSWCQCREISGGEQQRVAVARAVVINPKVLLADEPTGNLDKKLSMQLVEVFRQFHLHGTTVVLATHNEELINSLPGAKILCLREGAEAGCNWESAED</sequence>
<reference evidence="8" key="1">
    <citation type="submission" date="2010-05" db="EMBL/GenBank/DDBJ databases">
        <title>The draft genome of Desulfonatronospira thiodismutans ASO3-1.</title>
        <authorList>
            <consortium name="US DOE Joint Genome Institute (JGI-PGF)"/>
            <person name="Lucas S."/>
            <person name="Copeland A."/>
            <person name="Lapidus A."/>
            <person name="Cheng J.-F."/>
            <person name="Bruce D."/>
            <person name="Goodwin L."/>
            <person name="Pitluck S."/>
            <person name="Chertkov O."/>
            <person name="Brettin T."/>
            <person name="Detter J.C."/>
            <person name="Han C."/>
            <person name="Land M.L."/>
            <person name="Hauser L."/>
            <person name="Kyrpides N."/>
            <person name="Mikhailova N."/>
            <person name="Muyzer G."/>
            <person name="Woyke T."/>
        </authorList>
    </citation>
    <scope>NUCLEOTIDE SEQUENCE [LARGE SCALE GENOMIC DNA]</scope>
    <source>
        <strain evidence="8">ASO3-1</strain>
    </source>
</reference>
<dbReference type="InterPro" id="IPR027417">
    <property type="entry name" value="P-loop_NTPase"/>
</dbReference>
<name>D6SNX8_9BACT</name>
<dbReference type="GO" id="GO:0005524">
    <property type="term" value="F:ATP binding"/>
    <property type="evidence" value="ECO:0007669"/>
    <property type="project" value="UniProtKB-KW"/>
</dbReference>
<organism evidence="8 9">
    <name type="scientific">Desulfonatronospira thiodismutans ASO3-1</name>
    <dbReference type="NCBI Taxonomy" id="555779"/>
    <lineage>
        <taxon>Bacteria</taxon>
        <taxon>Pseudomonadati</taxon>
        <taxon>Thermodesulfobacteriota</taxon>
        <taxon>Desulfovibrionia</taxon>
        <taxon>Desulfovibrionales</taxon>
        <taxon>Desulfonatronovibrionaceae</taxon>
        <taxon>Desulfonatronospira</taxon>
    </lineage>
</organism>
<dbReference type="Gene3D" id="3.40.50.300">
    <property type="entry name" value="P-loop containing nucleotide triphosphate hydrolases"/>
    <property type="match status" value="1"/>
</dbReference>
<dbReference type="GO" id="GO:0022857">
    <property type="term" value="F:transmembrane transporter activity"/>
    <property type="evidence" value="ECO:0007669"/>
    <property type="project" value="TreeGrafter"/>
</dbReference>
<dbReference type="PANTHER" id="PTHR24220:SF470">
    <property type="entry name" value="CELL DIVISION ATP-BINDING PROTEIN FTSE"/>
    <property type="match status" value="1"/>
</dbReference>
<dbReference type="Proteomes" id="UP000005496">
    <property type="component" value="Unassembled WGS sequence"/>
</dbReference>
<dbReference type="FunFam" id="3.40.50.300:FF:000056">
    <property type="entry name" value="Cell division ATP-binding protein FtsE"/>
    <property type="match status" value="1"/>
</dbReference>
<dbReference type="InterPro" id="IPR003439">
    <property type="entry name" value="ABC_transporter-like_ATP-bd"/>
</dbReference>
<feature type="domain" description="ABC transporter" evidence="7">
    <location>
        <begin position="2"/>
        <end position="225"/>
    </location>
</feature>
<evidence type="ECO:0000256" key="5">
    <source>
        <dbReference type="ARBA" id="ARBA00022741"/>
    </source>
</evidence>
<evidence type="ECO:0000313" key="9">
    <source>
        <dbReference type="Proteomes" id="UP000005496"/>
    </source>
</evidence>
<evidence type="ECO:0000259" key="7">
    <source>
        <dbReference type="PROSITE" id="PS50893"/>
    </source>
</evidence>
<dbReference type="eggNOG" id="COG2884">
    <property type="taxonomic scope" value="Bacteria"/>
</dbReference>
<dbReference type="EMBL" id="ACJN02000002">
    <property type="protein sequence ID" value="EFI34454.1"/>
    <property type="molecule type" value="Genomic_DNA"/>
</dbReference>
<evidence type="ECO:0000256" key="3">
    <source>
        <dbReference type="ARBA" id="ARBA00020019"/>
    </source>
</evidence>
<dbReference type="GO" id="GO:0051301">
    <property type="term" value="P:cell division"/>
    <property type="evidence" value="ECO:0007669"/>
    <property type="project" value="UniProtKB-KW"/>
</dbReference>
<dbReference type="RefSeq" id="WP_008869776.1">
    <property type="nucleotide sequence ID" value="NZ_ACJN02000002.1"/>
</dbReference>
<evidence type="ECO:0000256" key="4">
    <source>
        <dbReference type="ARBA" id="ARBA00022448"/>
    </source>
</evidence>
<comment type="similarity">
    <text evidence="2">Belongs to the ABC transporter superfamily.</text>
</comment>
<comment type="caution">
    <text evidence="8">The sequence shown here is derived from an EMBL/GenBank/DDBJ whole genome shotgun (WGS) entry which is preliminary data.</text>
</comment>
<evidence type="ECO:0000256" key="1">
    <source>
        <dbReference type="ARBA" id="ARBA00002579"/>
    </source>
</evidence>
<dbReference type="AlphaFoldDB" id="D6SNX8"/>
<dbReference type="InterPro" id="IPR003593">
    <property type="entry name" value="AAA+_ATPase"/>
</dbReference>
<dbReference type="GO" id="GO:0016887">
    <property type="term" value="F:ATP hydrolysis activity"/>
    <property type="evidence" value="ECO:0007669"/>
    <property type="project" value="InterPro"/>
</dbReference>
<dbReference type="PROSITE" id="PS00211">
    <property type="entry name" value="ABC_TRANSPORTER_1"/>
    <property type="match status" value="1"/>
</dbReference>
<comment type="function">
    <text evidence="1">Part of the ABC transporter FtsEX involved in cellular division. Important for assembly or stability of the septal ring.</text>
</comment>
<gene>
    <name evidence="8" type="ORF">Dthio_PD1813</name>
</gene>
<evidence type="ECO:0000256" key="6">
    <source>
        <dbReference type="ARBA" id="ARBA00022840"/>
    </source>
</evidence>
<dbReference type="OrthoDB" id="9809450at2"/>
<dbReference type="CDD" id="cd03255">
    <property type="entry name" value="ABC_MJ0796_LolCDE_FtsE"/>
    <property type="match status" value="1"/>
</dbReference>
<dbReference type="InterPro" id="IPR015854">
    <property type="entry name" value="ABC_transpr_LolD-like"/>
</dbReference>
<dbReference type="GO" id="GO:0005886">
    <property type="term" value="C:plasma membrane"/>
    <property type="evidence" value="ECO:0007669"/>
    <property type="project" value="TreeGrafter"/>
</dbReference>
<protein>
    <recommendedName>
        <fullName evidence="3">Cell division ATP-binding protein FtsE</fullName>
    </recommendedName>
</protein>
<keyword evidence="4" id="KW-0813">Transport</keyword>
<dbReference type="InterPro" id="IPR017871">
    <property type="entry name" value="ABC_transporter-like_CS"/>
</dbReference>
<dbReference type="PANTHER" id="PTHR24220">
    <property type="entry name" value="IMPORT ATP-BINDING PROTEIN"/>
    <property type="match status" value="1"/>
</dbReference>
<dbReference type="InterPro" id="IPR017911">
    <property type="entry name" value="MacB-like_ATP-bd"/>
</dbReference>
<keyword evidence="9" id="KW-1185">Reference proteome</keyword>
<evidence type="ECO:0000313" key="8">
    <source>
        <dbReference type="EMBL" id="EFI34454.1"/>
    </source>
</evidence>
<keyword evidence="8" id="KW-0131">Cell cycle</keyword>
<dbReference type="Pfam" id="PF00005">
    <property type="entry name" value="ABC_tran"/>
    <property type="match status" value="1"/>
</dbReference>
<dbReference type="SUPFAM" id="SSF52540">
    <property type="entry name" value="P-loop containing nucleoside triphosphate hydrolases"/>
    <property type="match status" value="1"/>
</dbReference>
<dbReference type="PROSITE" id="PS50893">
    <property type="entry name" value="ABC_TRANSPORTER_2"/>
    <property type="match status" value="1"/>
</dbReference>
<proteinExistence type="inferred from homology"/>
<keyword evidence="8" id="KW-0132">Cell division</keyword>
<keyword evidence="5" id="KW-0547">Nucleotide-binding</keyword>
<evidence type="ECO:0000256" key="2">
    <source>
        <dbReference type="ARBA" id="ARBA00005417"/>
    </source>
</evidence>
<dbReference type="SMART" id="SM00382">
    <property type="entry name" value="AAA"/>
    <property type="match status" value="1"/>
</dbReference>
<keyword evidence="6 8" id="KW-0067">ATP-binding</keyword>
<accession>D6SNX8</accession>